<comment type="catalytic activity">
    <reaction evidence="9">
        <text>L-seryl-[protein] + ATP = O-phospho-L-seryl-[protein] + ADP + H(+)</text>
        <dbReference type="Rhea" id="RHEA:17989"/>
        <dbReference type="Rhea" id="RHEA-COMP:9863"/>
        <dbReference type="Rhea" id="RHEA-COMP:11604"/>
        <dbReference type="ChEBI" id="CHEBI:15378"/>
        <dbReference type="ChEBI" id="CHEBI:29999"/>
        <dbReference type="ChEBI" id="CHEBI:30616"/>
        <dbReference type="ChEBI" id="CHEBI:83421"/>
        <dbReference type="ChEBI" id="CHEBI:456216"/>
        <dbReference type="EC" id="2.7.11.1"/>
    </reaction>
</comment>
<feature type="binding site" evidence="7">
    <location>
        <position position="144"/>
    </location>
    <ligand>
        <name>ATP</name>
        <dbReference type="ChEBI" id="CHEBI:30616"/>
    </ligand>
</feature>
<sequence>MAKQTKYLLINYNIYFFFQRDIQSGFIFAIKKIRKQTLINLKIQDYLQNEIIIQSFLNHANIIKLYGFYYDEKFIYLVQEYASHGQLYKDLQLQKGQKYDETQAALYIKQIISACIFLHQNNIIHRDLKPQNILLSYGAIKITDFGCSVYCPELKRQTFCGTLDYISPEMLNGEDYGRSVDIWSLGILAYELLTGKAPFLCEKNNEQLQKIMKVNIIIFYVFFFFFIINFYQNDLFFPGYVSLEAQDFINKLLQRDPNERINLVDINNNEWLNKNISRYSKEQWDNNIVEQTKRVIL</sequence>
<dbReference type="PANTHER" id="PTHR24350">
    <property type="entry name" value="SERINE/THREONINE-PROTEIN KINASE IAL-RELATED"/>
    <property type="match status" value="1"/>
</dbReference>
<evidence type="ECO:0000256" key="6">
    <source>
        <dbReference type="PIRSR" id="PIRSR630616-1"/>
    </source>
</evidence>
<keyword evidence="1 9" id="KW-0723">Serine/threonine-protein kinase</keyword>
<keyword evidence="2 9" id="KW-0808">Transferase</keyword>
<evidence type="ECO:0000313" key="12">
    <source>
        <dbReference type="EMBL" id="EGR27611.1"/>
    </source>
</evidence>
<feature type="domain" description="Protein kinase" evidence="11">
    <location>
        <begin position="1"/>
        <end position="272"/>
    </location>
</feature>
<comment type="similarity">
    <text evidence="9">Belongs to the protein kinase superfamily. Ser/Thr protein kinase family. Aurora subfamily.</text>
</comment>
<dbReference type="SUPFAM" id="SSF56112">
    <property type="entry name" value="Protein kinase-like (PK-like)"/>
    <property type="match status" value="1"/>
</dbReference>
<proteinExistence type="inferred from homology"/>
<dbReference type="PROSITE" id="PS50011">
    <property type="entry name" value="PROTEIN_KINASE_DOM"/>
    <property type="match status" value="1"/>
</dbReference>
<dbReference type="EMBL" id="GL984348">
    <property type="protein sequence ID" value="EGR27611.1"/>
    <property type="molecule type" value="Genomic_DNA"/>
</dbReference>
<dbReference type="SMART" id="SM00220">
    <property type="entry name" value="S_TKc"/>
    <property type="match status" value="1"/>
</dbReference>
<organism evidence="12 13">
    <name type="scientific">Ichthyophthirius multifiliis</name>
    <name type="common">White spot disease agent</name>
    <name type="synonym">Ich</name>
    <dbReference type="NCBI Taxonomy" id="5932"/>
    <lineage>
        <taxon>Eukaryota</taxon>
        <taxon>Sar</taxon>
        <taxon>Alveolata</taxon>
        <taxon>Ciliophora</taxon>
        <taxon>Intramacronucleata</taxon>
        <taxon>Oligohymenophorea</taxon>
        <taxon>Hymenostomatida</taxon>
        <taxon>Ophryoglenina</taxon>
        <taxon>Ichthyophthirius</taxon>
    </lineage>
</organism>
<dbReference type="CDD" id="cd14007">
    <property type="entry name" value="STKc_Aurora"/>
    <property type="match status" value="1"/>
</dbReference>
<dbReference type="PROSITE" id="PS00108">
    <property type="entry name" value="PROTEIN_KINASE_ST"/>
    <property type="match status" value="1"/>
</dbReference>
<feature type="binding site" evidence="7">
    <location>
        <position position="31"/>
    </location>
    <ligand>
        <name>ATP</name>
        <dbReference type="ChEBI" id="CHEBI:30616"/>
    </ligand>
</feature>
<keyword evidence="13" id="KW-1185">Reference proteome</keyword>
<protein>
    <recommendedName>
        <fullName evidence="9">Aurora kinase</fullName>
        <ecNumber evidence="9">2.7.11.1</ecNumber>
    </recommendedName>
</protein>
<keyword evidence="3 7" id="KW-0547">Nucleotide-binding</keyword>
<dbReference type="Proteomes" id="UP000008983">
    <property type="component" value="Unassembled WGS sequence"/>
</dbReference>
<gene>
    <name evidence="12" type="ORF">IMG5_193100</name>
</gene>
<evidence type="ECO:0000256" key="7">
    <source>
        <dbReference type="PIRSR" id="PIRSR630616-2"/>
    </source>
</evidence>
<dbReference type="InterPro" id="IPR011009">
    <property type="entry name" value="Kinase-like_dom_sf"/>
</dbReference>
<evidence type="ECO:0000256" key="9">
    <source>
        <dbReference type="RuleBase" id="RU367134"/>
    </source>
</evidence>
<dbReference type="STRING" id="857967.G0R4J4"/>
<dbReference type="InterPro" id="IPR030616">
    <property type="entry name" value="Aur-like"/>
</dbReference>
<dbReference type="GO" id="GO:0106310">
    <property type="term" value="F:protein serine kinase activity"/>
    <property type="evidence" value="ECO:0007669"/>
    <property type="project" value="RHEA"/>
</dbReference>
<dbReference type="InterPro" id="IPR000719">
    <property type="entry name" value="Prot_kinase_dom"/>
</dbReference>
<evidence type="ECO:0000256" key="3">
    <source>
        <dbReference type="ARBA" id="ARBA00022741"/>
    </source>
</evidence>
<evidence type="ECO:0000256" key="4">
    <source>
        <dbReference type="ARBA" id="ARBA00022777"/>
    </source>
</evidence>
<comment type="catalytic activity">
    <reaction evidence="9">
        <text>L-threonyl-[protein] + ATP = O-phospho-L-threonyl-[protein] + ADP + H(+)</text>
        <dbReference type="Rhea" id="RHEA:46608"/>
        <dbReference type="Rhea" id="RHEA-COMP:11060"/>
        <dbReference type="Rhea" id="RHEA-COMP:11605"/>
        <dbReference type="ChEBI" id="CHEBI:15378"/>
        <dbReference type="ChEBI" id="CHEBI:30013"/>
        <dbReference type="ChEBI" id="CHEBI:30616"/>
        <dbReference type="ChEBI" id="CHEBI:61977"/>
        <dbReference type="ChEBI" id="CHEBI:456216"/>
        <dbReference type="EC" id="2.7.11.1"/>
    </reaction>
</comment>
<dbReference type="GeneID" id="14903684"/>
<reference evidence="12 13" key="1">
    <citation type="submission" date="2011-07" db="EMBL/GenBank/DDBJ databases">
        <authorList>
            <person name="Coyne R."/>
            <person name="Brami D."/>
            <person name="Johnson J."/>
            <person name="Hostetler J."/>
            <person name="Hannick L."/>
            <person name="Clark T."/>
            <person name="Cassidy-Hanley D."/>
            <person name="Inman J."/>
        </authorList>
    </citation>
    <scope>NUCLEOTIDE SEQUENCE [LARGE SCALE GENOMIC DNA]</scope>
    <source>
        <strain evidence="12 13">G5</strain>
    </source>
</reference>
<evidence type="ECO:0000256" key="2">
    <source>
        <dbReference type="ARBA" id="ARBA00022679"/>
    </source>
</evidence>
<dbReference type="EC" id="2.7.11.1" evidence="9"/>
<dbReference type="Pfam" id="PF00069">
    <property type="entry name" value="Pkinase"/>
    <property type="match status" value="1"/>
</dbReference>
<dbReference type="RefSeq" id="XP_004025063.1">
    <property type="nucleotide sequence ID" value="XM_004025014.1"/>
</dbReference>
<keyword evidence="10" id="KW-1133">Transmembrane helix</keyword>
<evidence type="ECO:0000259" key="11">
    <source>
        <dbReference type="PROSITE" id="PS50011"/>
    </source>
</evidence>
<dbReference type="InParanoid" id="G0R4J4"/>
<feature type="binding site" evidence="7">
    <location>
        <begin position="80"/>
        <end position="82"/>
    </location>
    <ligand>
        <name>ATP</name>
        <dbReference type="ChEBI" id="CHEBI:30616"/>
    </ligand>
</feature>
<dbReference type="FunCoup" id="G0R4J4">
    <property type="interactions" value="47"/>
</dbReference>
<dbReference type="InterPro" id="IPR008271">
    <property type="entry name" value="Ser/Thr_kinase_AS"/>
</dbReference>
<name>G0R4J4_ICHMU</name>
<evidence type="ECO:0000256" key="1">
    <source>
        <dbReference type="ARBA" id="ARBA00022527"/>
    </source>
</evidence>
<dbReference type="OrthoDB" id="504170at2759"/>
<dbReference type="AlphaFoldDB" id="G0R4J4"/>
<feature type="transmembrane region" description="Helical" evidence="10">
    <location>
        <begin position="214"/>
        <end position="232"/>
    </location>
</feature>
<evidence type="ECO:0000313" key="13">
    <source>
        <dbReference type="Proteomes" id="UP000008983"/>
    </source>
</evidence>
<dbReference type="eggNOG" id="KOG0580">
    <property type="taxonomic scope" value="Eukaryota"/>
</dbReference>
<dbReference type="GO" id="GO:0004674">
    <property type="term" value="F:protein serine/threonine kinase activity"/>
    <property type="evidence" value="ECO:0007669"/>
    <property type="project" value="UniProtKB-KW"/>
</dbReference>
<evidence type="ECO:0000256" key="8">
    <source>
        <dbReference type="PIRSR" id="PIRSR630616-3"/>
    </source>
</evidence>
<feature type="cross-link" description="Glycyl lysine isopeptide (Lys-Gly) (interchain with G-Cter in SUMO2)" evidence="8">
    <location>
        <position position="129"/>
    </location>
</feature>
<evidence type="ECO:0000256" key="10">
    <source>
        <dbReference type="SAM" id="Phobius"/>
    </source>
</evidence>
<evidence type="ECO:0000256" key="5">
    <source>
        <dbReference type="ARBA" id="ARBA00022840"/>
    </source>
</evidence>
<dbReference type="OMA" id="KEIPECR"/>
<dbReference type="Gene3D" id="1.10.510.10">
    <property type="entry name" value="Transferase(Phosphotransferase) domain 1"/>
    <property type="match status" value="1"/>
</dbReference>
<dbReference type="GO" id="GO:0005524">
    <property type="term" value="F:ATP binding"/>
    <property type="evidence" value="ECO:0007669"/>
    <property type="project" value="UniProtKB-UniRule"/>
</dbReference>
<keyword evidence="10" id="KW-0812">Transmembrane</keyword>
<keyword evidence="4 9" id="KW-0418">Kinase</keyword>
<keyword evidence="10" id="KW-0472">Membrane</keyword>
<feature type="active site" description="Proton acceptor" evidence="6">
    <location>
        <position position="127"/>
    </location>
</feature>
<keyword evidence="5 7" id="KW-0067">ATP-binding</keyword>
<accession>G0R4J4</accession>